<keyword evidence="2" id="KW-1185">Reference proteome</keyword>
<dbReference type="EMBL" id="JACYTO010000002">
    <property type="protein sequence ID" value="MBD8504633.1"/>
    <property type="molecule type" value="Genomic_DNA"/>
</dbReference>
<name>A0ABR9BE54_9RHOO</name>
<evidence type="ECO:0000313" key="2">
    <source>
        <dbReference type="Proteomes" id="UP000603602"/>
    </source>
</evidence>
<organism evidence="1 2">
    <name type="scientific">Thauera sedimentorum</name>
    <dbReference type="NCBI Taxonomy" id="2767595"/>
    <lineage>
        <taxon>Bacteria</taxon>
        <taxon>Pseudomonadati</taxon>
        <taxon>Pseudomonadota</taxon>
        <taxon>Betaproteobacteria</taxon>
        <taxon>Rhodocyclales</taxon>
        <taxon>Zoogloeaceae</taxon>
        <taxon>Thauera</taxon>
    </lineage>
</organism>
<dbReference type="InterPro" id="IPR050696">
    <property type="entry name" value="FtsA/MreB"/>
</dbReference>
<proteinExistence type="predicted"/>
<evidence type="ECO:0000313" key="1">
    <source>
        <dbReference type="EMBL" id="MBD8504633.1"/>
    </source>
</evidence>
<accession>A0ABR9BE54</accession>
<protein>
    <submittedName>
        <fullName evidence="1">Uncharacterized protein</fullName>
    </submittedName>
</protein>
<sequence>MRFGKRGKASTDGQVGLVVSDESVTAVHIRRGDGEPPRLLARFDGPKDGGSGTLAAWVAEHRLQGVPAALTLDHGDYVIHQLDRPEVPAEELRQALRWRLKDLIDYSPADAVIDVFEAPPARQKRIEPVQVVAARASRLKPMVATINATGLDLQRIDIAEFALRNLLSRALGSLETTAVLHLRPQRGTLQICRDDKFYFARALDQGLDALSYTAGGGTFGGLADVDDRIALEAQRTMDYYDSHFGHGPVKKLLVLGRGAELQRLVDYITSALGLATRLVGAADLVSGLDENDTVAEAMPLALGGALGVA</sequence>
<dbReference type="Gene3D" id="3.30.420.40">
    <property type="match status" value="4"/>
</dbReference>
<dbReference type="SUPFAM" id="SSF53067">
    <property type="entry name" value="Actin-like ATPase domain"/>
    <property type="match status" value="1"/>
</dbReference>
<dbReference type="Proteomes" id="UP000603602">
    <property type="component" value="Unassembled WGS sequence"/>
</dbReference>
<reference evidence="2" key="1">
    <citation type="submission" date="2023-07" db="EMBL/GenBank/DDBJ databases">
        <title>Thauera sp. CAU 1555 isolated from sand of Yaerae Beach.</title>
        <authorList>
            <person name="Kim W."/>
        </authorList>
    </citation>
    <scope>NUCLEOTIDE SEQUENCE [LARGE SCALE GENOMIC DNA]</scope>
    <source>
        <strain evidence="2">CAU 1555</strain>
    </source>
</reference>
<dbReference type="PANTHER" id="PTHR32432">
    <property type="entry name" value="CELL DIVISION PROTEIN FTSA-RELATED"/>
    <property type="match status" value="1"/>
</dbReference>
<gene>
    <name evidence="1" type="ORF">IFO67_17210</name>
</gene>
<dbReference type="InterPro" id="IPR043129">
    <property type="entry name" value="ATPase_NBD"/>
</dbReference>
<dbReference type="PANTHER" id="PTHR32432:SF3">
    <property type="entry name" value="ETHANOLAMINE UTILIZATION PROTEIN EUTJ"/>
    <property type="match status" value="1"/>
</dbReference>
<dbReference type="RefSeq" id="WP_187719361.1">
    <property type="nucleotide sequence ID" value="NZ_JACTAH010000002.1"/>
</dbReference>
<dbReference type="Gene3D" id="3.30.1490.300">
    <property type="match status" value="1"/>
</dbReference>
<comment type="caution">
    <text evidence="1">The sequence shown here is derived from an EMBL/GenBank/DDBJ whole genome shotgun (WGS) entry which is preliminary data.</text>
</comment>